<dbReference type="PANTHER" id="PTHR30055:SF223">
    <property type="entry name" value="HTH-TYPE TRANSCRIPTIONAL REGULATOR UIDR"/>
    <property type="match status" value="1"/>
</dbReference>
<dbReference type="InterPro" id="IPR039536">
    <property type="entry name" value="TetR_C_Proteobacteria"/>
</dbReference>
<feature type="domain" description="HTH tetR-type" evidence="3">
    <location>
        <begin position="40"/>
        <end position="100"/>
    </location>
</feature>
<dbReference type="InterPro" id="IPR009057">
    <property type="entry name" value="Homeodomain-like_sf"/>
</dbReference>
<dbReference type="PANTHER" id="PTHR30055">
    <property type="entry name" value="HTH-TYPE TRANSCRIPTIONAL REGULATOR RUTR"/>
    <property type="match status" value="1"/>
</dbReference>
<dbReference type="Pfam" id="PF14246">
    <property type="entry name" value="TetR_C_7"/>
    <property type="match status" value="1"/>
</dbReference>
<evidence type="ECO:0000313" key="4">
    <source>
        <dbReference type="EMBL" id="SFV25998.1"/>
    </source>
</evidence>
<dbReference type="InterPro" id="IPR050109">
    <property type="entry name" value="HTH-type_TetR-like_transc_reg"/>
</dbReference>
<proteinExistence type="predicted"/>
<dbReference type="PRINTS" id="PR00455">
    <property type="entry name" value="HTHTETR"/>
</dbReference>
<name>A0A1I7MUC1_9HYPH</name>
<evidence type="ECO:0000256" key="2">
    <source>
        <dbReference type="PROSITE-ProRule" id="PRU00335"/>
    </source>
</evidence>
<dbReference type="GO" id="GO:0003700">
    <property type="term" value="F:DNA-binding transcription factor activity"/>
    <property type="evidence" value="ECO:0007669"/>
    <property type="project" value="TreeGrafter"/>
</dbReference>
<organism evidence="4 5">
    <name type="scientific">Hyphomicrobium facile</name>
    <dbReference type="NCBI Taxonomy" id="51670"/>
    <lineage>
        <taxon>Bacteria</taxon>
        <taxon>Pseudomonadati</taxon>
        <taxon>Pseudomonadota</taxon>
        <taxon>Alphaproteobacteria</taxon>
        <taxon>Hyphomicrobiales</taxon>
        <taxon>Hyphomicrobiaceae</taxon>
        <taxon>Hyphomicrobium</taxon>
    </lineage>
</organism>
<keyword evidence="1 2" id="KW-0238">DNA-binding</keyword>
<dbReference type="GO" id="GO:0000976">
    <property type="term" value="F:transcription cis-regulatory region binding"/>
    <property type="evidence" value="ECO:0007669"/>
    <property type="project" value="TreeGrafter"/>
</dbReference>
<dbReference type="STRING" id="51670.SAMN04488557_0281"/>
<dbReference type="PROSITE" id="PS50977">
    <property type="entry name" value="HTH_TETR_2"/>
    <property type="match status" value="1"/>
</dbReference>
<dbReference type="InterPro" id="IPR001647">
    <property type="entry name" value="HTH_TetR"/>
</dbReference>
<dbReference type="AlphaFoldDB" id="A0A1I7MUC1"/>
<evidence type="ECO:0000313" key="5">
    <source>
        <dbReference type="Proteomes" id="UP000199423"/>
    </source>
</evidence>
<sequence length="234" mass="26020">MFSKIGTINWMSTGIWKIVMGQNAVAPKRCRGRPQIRPDDETLHLLVEAAAAEFRDKGYAATTMGNVAQRAGISTKTMYRLIPAKADLFQKVIADRTGRFMLKVDPSELDRYELADAVEHFLVAFGALALDSETIAMLRLVISERDRCPELAATFNDVAVAQTTKAMTQWLERQRDRGLLKFDDPVATVSALRGMMVMDLQRTAMIGLSPPPSPEEIKSRARICAKLFLDGCRA</sequence>
<evidence type="ECO:0000256" key="1">
    <source>
        <dbReference type="ARBA" id="ARBA00023125"/>
    </source>
</evidence>
<protein>
    <submittedName>
        <fullName evidence="4">DNA-binding transcriptional regulator, AcrR family</fullName>
    </submittedName>
</protein>
<gene>
    <name evidence="4" type="ORF">SAMN04488557_0281</name>
</gene>
<dbReference type="EMBL" id="FPCH01000001">
    <property type="protein sequence ID" value="SFV25998.1"/>
    <property type="molecule type" value="Genomic_DNA"/>
</dbReference>
<reference evidence="5" key="1">
    <citation type="submission" date="2016-10" db="EMBL/GenBank/DDBJ databases">
        <authorList>
            <person name="Varghese N."/>
            <person name="Submissions S."/>
        </authorList>
    </citation>
    <scope>NUCLEOTIDE SEQUENCE [LARGE SCALE GENOMIC DNA]</scope>
    <source>
        <strain evidence="5">DSM 1565</strain>
    </source>
</reference>
<dbReference type="SUPFAM" id="SSF46689">
    <property type="entry name" value="Homeodomain-like"/>
    <property type="match status" value="1"/>
</dbReference>
<evidence type="ECO:0000259" key="3">
    <source>
        <dbReference type="PROSITE" id="PS50977"/>
    </source>
</evidence>
<dbReference type="Pfam" id="PF00440">
    <property type="entry name" value="TetR_N"/>
    <property type="match status" value="1"/>
</dbReference>
<dbReference type="Gene3D" id="1.10.357.10">
    <property type="entry name" value="Tetracycline Repressor, domain 2"/>
    <property type="match status" value="1"/>
</dbReference>
<dbReference type="SUPFAM" id="SSF48498">
    <property type="entry name" value="Tetracyclin repressor-like, C-terminal domain"/>
    <property type="match status" value="1"/>
</dbReference>
<keyword evidence="5" id="KW-1185">Reference proteome</keyword>
<feature type="DNA-binding region" description="H-T-H motif" evidence="2">
    <location>
        <begin position="63"/>
        <end position="82"/>
    </location>
</feature>
<accession>A0A1I7MUC1</accession>
<dbReference type="InterPro" id="IPR036271">
    <property type="entry name" value="Tet_transcr_reg_TetR-rel_C_sf"/>
</dbReference>
<dbReference type="Proteomes" id="UP000199423">
    <property type="component" value="Unassembled WGS sequence"/>
</dbReference>